<protein>
    <submittedName>
        <fullName evidence="1">Uncharacterized protein</fullName>
    </submittedName>
</protein>
<dbReference type="Proteomes" id="UP001307889">
    <property type="component" value="Chromosome 7"/>
</dbReference>
<dbReference type="EMBL" id="AP028915">
    <property type="protein sequence ID" value="BES96400.1"/>
    <property type="molecule type" value="Genomic_DNA"/>
</dbReference>
<gene>
    <name evidence="1" type="ORF">NTJ_09211</name>
</gene>
<name>A0ABN7AW30_9HEMI</name>
<proteinExistence type="predicted"/>
<evidence type="ECO:0000313" key="1">
    <source>
        <dbReference type="EMBL" id="BES96400.1"/>
    </source>
</evidence>
<evidence type="ECO:0000313" key="2">
    <source>
        <dbReference type="Proteomes" id="UP001307889"/>
    </source>
</evidence>
<accession>A0ABN7AW30</accession>
<sequence length="78" mass="8353">MEPEAAILTASEGAMAETGLKKLCLISHAPRGLISGLDHSPIIRETLRGLLELEVGPAERNLTVKSDQLSTVIALYEI</sequence>
<reference evidence="1 2" key="1">
    <citation type="submission" date="2023-09" db="EMBL/GenBank/DDBJ databases">
        <title>Nesidiocoris tenuis whole genome shotgun sequence.</title>
        <authorList>
            <person name="Shibata T."/>
            <person name="Shimoda M."/>
            <person name="Kobayashi T."/>
            <person name="Uehara T."/>
        </authorList>
    </citation>
    <scope>NUCLEOTIDE SEQUENCE [LARGE SCALE GENOMIC DNA]</scope>
    <source>
        <strain evidence="1 2">Japan</strain>
    </source>
</reference>
<organism evidence="1 2">
    <name type="scientific">Nesidiocoris tenuis</name>
    <dbReference type="NCBI Taxonomy" id="355587"/>
    <lineage>
        <taxon>Eukaryota</taxon>
        <taxon>Metazoa</taxon>
        <taxon>Ecdysozoa</taxon>
        <taxon>Arthropoda</taxon>
        <taxon>Hexapoda</taxon>
        <taxon>Insecta</taxon>
        <taxon>Pterygota</taxon>
        <taxon>Neoptera</taxon>
        <taxon>Paraneoptera</taxon>
        <taxon>Hemiptera</taxon>
        <taxon>Heteroptera</taxon>
        <taxon>Panheteroptera</taxon>
        <taxon>Cimicomorpha</taxon>
        <taxon>Miridae</taxon>
        <taxon>Dicyphina</taxon>
        <taxon>Nesidiocoris</taxon>
    </lineage>
</organism>
<keyword evidence="2" id="KW-1185">Reference proteome</keyword>